<dbReference type="OMA" id="WTLQMLD"/>
<feature type="compositionally biased region" description="Polar residues" evidence="1">
    <location>
        <begin position="495"/>
        <end position="505"/>
    </location>
</feature>
<evidence type="ECO:0000256" key="1">
    <source>
        <dbReference type="SAM" id="MobiDB-lite"/>
    </source>
</evidence>
<proteinExistence type="predicted"/>
<name>A0A7R8V269_HERIL</name>
<feature type="region of interest" description="Disordered" evidence="1">
    <location>
        <begin position="972"/>
        <end position="1017"/>
    </location>
</feature>
<dbReference type="InParanoid" id="A0A7R8V269"/>
<evidence type="ECO:0000313" key="4">
    <source>
        <dbReference type="EMBL" id="CAD7090817.1"/>
    </source>
</evidence>
<feature type="compositionally biased region" description="Basic and acidic residues" evidence="1">
    <location>
        <begin position="987"/>
        <end position="1003"/>
    </location>
</feature>
<dbReference type="OrthoDB" id="8196286at2759"/>
<dbReference type="Proteomes" id="UP000594454">
    <property type="component" value="Chromosome 5"/>
</dbReference>
<feature type="transmembrane region" description="Helical" evidence="2">
    <location>
        <begin position="627"/>
        <end position="646"/>
    </location>
</feature>
<feature type="transmembrane region" description="Helical" evidence="2">
    <location>
        <begin position="709"/>
        <end position="732"/>
    </location>
</feature>
<keyword evidence="2" id="KW-0812">Transmembrane</keyword>
<dbReference type="PANTHER" id="PTHR11161:SF4">
    <property type="entry name" value="DROP DEAD"/>
    <property type="match status" value="1"/>
</dbReference>
<keyword evidence="5" id="KW-1185">Reference proteome</keyword>
<keyword evidence="2" id="KW-0472">Membrane</keyword>
<gene>
    <name evidence="4" type="ORF">HERILL_LOCUS13275</name>
</gene>
<feature type="compositionally biased region" description="Acidic residues" evidence="1">
    <location>
        <begin position="79"/>
        <end position="96"/>
    </location>
</feature>
<feature type="compositionally biased region" description="Acidic residues" evidence="1">
    <location>
        <begin position="1080"/>
        <end position="1095"/>
    </location>
</feature>
<feature type="transmembrane region" description="Helical" evidence="2">
    <location>
        <begin position="442"/>
        <end position="463"/>
    </location>
</feature>
<feature type="transmembrane region" description="Helical" evidence="2">
    <location>
        <begin position="795"/>
        <end position="815"/>
    </location>
</feature>
<evidence type="ECO:0000313" key="5">
    <source>
        <dbReference type="Proteomes" id="UP000594454"/>
    </source>
</evidence>
<dbReference type="InterPro" id="IPR052728">
    <property type="entry name" value="O2_lipid_transport_reg"/>
</dbReference>
<feature type="transmembrane region" description="Helical" evidence="2">
    <location>
        <begin position="540"/>
        <end position="564"/>
    </location>
</feature>
<feature type="region of interest" description="Disordered" evidence="1">
    <location>
        <begin position="79"/>
        <end position="100"/>
    </location>
</feature>
<evidence type="ECO:0000256" key="2">
    <source>
        <dbReference type="SAM" id="Phobius"/>
    </source>
</evidence>
<evidence type="ECO:0000259" key="3">
    <source>
        <dbReference type="SMART" id="SM00703"/>
    </source>
</evidence>
<feature type="transmembrane region" description="Helical" evidence="2">
    <location>
        <begin position="876"/>
        <end position="894"/>
    </location>
</feature>
<feature type="domain" description="Nose resistant-to-fluoxetine protein N-terminal" evidence="3">
    <location>
        <begin position="264"/>
        <end position="422"/>
    </location>
</feature>
<feature type="transmembrane region" description="Helical" evidence="2">
    <location>
        <begin position="906"/>
        <end position="926"/>
    </location>
</feature>
<accession>A0A7R8V269</accession>
<feature type="compositionally biased region" description="Basic and acidic residues" evidence="1">
    <location>
        <begin position="1044"/>
        <end position="1065"/>
    </location>
</feature>
<organism evidence="4 5">
    <name type="scientific">Hermetia illucens</name>
    <name type="common">Black soldier fly</name>
    <dbReference type="NCBI Taxonomy" id="343691"/>
    <lineage>
        <taxon>Eukaryota</taxon>
        <taxon>Metazoa</taxon>
        <taxon>Ecdysozoa</taxon>
        <taxon>Arthropoda</taxon>
        <taxon>Hexapoda</taxon>
        <taxon>Insecta</taxon>
        <taxon>Pterygota</taxon>
        <taxon>Neoptera</taxon>
        <taxon>Endopterygota</taxon>
        <taxon>Diptera</taxon>
        <taxon>Brachycera</taxon>
        <taxon>Stratiomyomorpha</taxon>
        <taxon>Stratiomyidae</taxon>
        <taxon>Hermetiinae</taxon>
        <taxon>Hermetia</taxon>
    </lineage>
</organism>
<reference evidence="4 5" key="1">
    <citation type="submission" date="2020-11" db="EMBL/GenBank/DDBJ databases">
        <authorList>
            <person name="Wallbank WR R."/>
            <person name="Pardo Diaz C."/>
            <person name="Kozak K."/>
            <person name="Martin S."/>
            <person name="Jiggins C."/>
            <person name="Moest M."/>
            <person name="Warren A I."/>
            <person name="Generalovic N T."/>
            <person name="Byers J.R.P. K."/>
            <person name="Montejo-Kovacevich G."/>
            <person name="Yen C E."/>
        </authorList>
    </citation>
    <scope>NUCLEOTIDE SEQUENCE [LARGE SCALE GENOMIC DNA]</scope>
</reference>
<sequence>MSVNKKSVSAKRIWILAISSIFLLVLLSKCTNGFKLKDITAHDQEDGNKSPRKIQPLYSTGGKATQFRKIVKIVKIEDDDEAEDEENEEESDEGPDPDYKFEKVRKADKVEVDKAEPIFKTIEKEEEKEQDIVVEEAKETLSFSVLSLLRIFGIGDGDEGKESNSLINWLKSFKREQPVVEEPQKTSKDPDESIYDNLMGYLDRWPFNLIIQFDETKEGYKEADSDSKTTGHHKPADTPITQEQFDYLLNRLPSFAINPNVIEEVECKKQLQIFARQLRGQKLWTLQMFDSTGKISSSILRGNINQFGDFDQCTQIKTVVKVSAEESVRIKGKYCLAHIDLEAVDSGLKLPIHMAQGRGLLKSRYQNPSHFVPRYTTVNWGVCLPNACSARSVKKMLGADLKVFNSSGVYFYVDVNEKDCFVRKNQSITNLITTNWKLGLTIAFYGSFLLLAIVGTITEYWSVVRKFLIRNAKNLLKTSKSQTEKEASADEQSDDQCSSPDTTGSPHEYSIMRLFREGILSFSLKRTLARLTGSNQSGEIVAINGLKVLATFSIYLFLKFLMLGHLPITNRDTLVKLISQPFSIVLRTPLMYLDTFLFASGTVAAYRMCQEHEEKSGISVMRRIVGRLIRSLPTLFAVLYFQTWVLPHIGSGPLWSNLVSHNTKLCEQNMWRNFFTIQNAMNLEETCSPFTIQLAVDQQLYLLTPLIVWLYYSNSDVGLIVYSAIHAISVAVRFSRTTTDRLSPIVFHGMNVSQFYRTANFVYSSPLQRATAYVSGIGMGILLKSINGSFRLSKIAQWTGTMTALWCIVWCFWYPSPSVQVDFIYEPAVMAPYASWAPLLLSCTLAWVTFISHTNNAPEWLQSILSSQIIHFLSKIAYPMQMVTYVVLIYSVGVTKELTTFTISDLINFQEITIIIAASTIIAMLFDFPMQNIRKILIEFEFPPNKLPVEAIEDIPVEHRLPWVDDTQDTRNRKFSDFNSSHGIRQNYHDNDEVNSEKQKDETLGEDSESNVEDIPNRVKFSRVENVNGSVDFEWRSSNEVPEESWRTESDLDAHDSSSDSQHIEDSDEINNGVGHSYEDENEEDEEEDDISESDEVIRRPVGLEQAYPTYRVRGRWE</sequence>
<dbReference type="InterPro" id="IPR006621">
    <property type="entry name" value="Nose-resist-to-fluoxetine_N"/>
</dbReference>
<protein>
    <recommendedName>
        <fullName evidence="3">Nose resistant-to-fluoxetine protein N-terminal domain-containing protein</fullName>
    </recommendedName>
</protein>
<feature type="transmembrane region" description="Helical" evidence="2">
    <location>
        <begin position="584"/>
        <end position="606"/>
    </location>
</feature>
<dbReference type="SMART" id="SM00703">
    <property type="entry name" value="NRF"/>
    <property type="match status" value="1"/>
</dbReference>
<dbReference type="PANTHER" id="PTHR11161">
    <property type="entry name" value="O-ACYLTRANSFERASE"/>
    <property type="match status" value="1"/>
</dbReference>
<keyword evidence="2" id="KW-1133">Transmembrane helix</keyword>
<dbReference type="AlphaFoldDB" id="A0A7R8V269"/>
<dbReference type="Pfam" id="PF20146">
    <property type="entry name" value="NRF"/>
    <property type="match status" value="1"/>
</dbReference>
<dbReference type="EMBL" id="LR899013">
    <property type="protein sequence ID" value="CAD7090817.1"/>
    <property type="molecule type" value="Genomic_DNA"/>
</dbReference>
<feature type="region of interest" description="Disordered" evidence="1">
    <location>
        <begin position="480"/>
        <end position="506"/>
    </location>
</feature>
<feature type="transmembrane region" description="Helical" evidence="2">
    <location>
        <begin position="835"/>
        <end position="855"/>
    </location>
</feature>
<feature type="region of interest" description="Disordered" evidence="1">
    <location>
        <begin position="1035"/>
        <end position="1118"/>
    </location>
</feature>